<keyword evidence="1" id="KW-0812">Transmembrane</keyword>
<sequence length="214" mass="24554">MSKRIFTIVALVAVFVLGVIITRWFYRAEQKEIIESQSTILLDKVRDVMKLVTVEANFNELYNETRTRPVTLYLPLPSTFNFDKKAILEVRGKVLVGYDLEAVKITADSTDRVLRLSNLPEPEILSIDHQVAFRNLEESWFNSFTAEDYTSLSANAKEVLRKKVIESQLLDRARDQGNRMIDVIRFMAESAGWTVELEPGIGEELKVQIDSILR</sequence>
<organism evidence="2 3">
    <name type="scientific">Flavilitoribacter nigricans (strain ATCC 23147 / DSM 23189 / NBRC 102662 / NCIMB 1420 / SS-2)</name>
    <name type="common">Lewinella nigricans</name>
    <dbReference type="NCBI Taxonomy" id="1122177"/>
    <lineage>
        <taxon>Bacteria</taxon>
        <taxon>Pseudomonadati</taxon>
        <taxon>Bacteroidota</taxon>
        <taxon>Saprospiria</taxon>
        <taxon>Saprospirales</taxon>
        <taxon>Lewinellaceae</taxon>
        <taxon>Flavilitoribacter</taxon>
    </lineage>
</organism>
<evidence type="ECO:0000313" key="3">
    <source>
        <dbReference type="Proteomes" id="UP000223913"/>
    </source>
</evidence>
<evidence type="ECO:0008006" key="4">
    <source>
        <dbReference type="Google" id="ProtNLM"/>
    </source>
</evidence>
<keyword evidence="1" id="KW-1133">Transmembrane helix</keyword>
<keyword evidence="3" id="KW-1185">Reference proteome</keyword>
<dbReference type="OrthoDB" id="669131at2"/>
<protein>
    <recommendedName>
        <fullName evidence="4">DUF4230 domain-containing protein</fullName>
    </recommendedName>
</protein>
<evidence type="ECO:0000256" key="1">
    <source>
        <dbReference type="SAM" id="Phobius"/>
    </source>
</evidence>
<dbReference type="RefSeq" id="WP_099148554.1">
    <property type="nucleotide sequence ID" value="NZ_PDUD01000003.1"/>
</dbReference>
<accession>A0A2D0NHR1</accession>
<name>A0A2D0NHR1_FLAN2</name>
<keyword evidence="1" id="KW-0472">Membrane</keyword>
<comment type="caution">
    <text evidence="2">The sequence shown here is derived from an EMBL/GenBank/DDBJ whole genome shotgun (WGS) entry which is preliminary data.</text>
</comment>
<dbReference type="EMBL" id="PDUD01000003">
    <property type="protein sequence ID" value="PHN08035.1"/>
    <property type="molecule type" value="Genomic_DNA"/>
</dbReference>
<dbReference type="Proteomes" id="UP000223913">
    <property type="component" value="Unassembled WGS sequence"/>
</dbReference>
<evidence type="ECO:0000313" key="2">
    <source>
        <dbReference type="EMBL" id="PHN08035.1"/>
    </source>
</evidence>
<proteinExistence type="predicted"/>
<reference evidence="2 3" key="1">
    <citation type="submission" date="2017-10" db="EMBL/GenBank/DDBJ databases">
        <title>The draft genome sequence of Lewinella nigricans NBRC 102662.</title>
        <authorList>
            <person name="Wang K."/>
        </authorList>
    </citation>
    <scope>NUCLEOTIDE SEQUENCE [LARGE SCALE GENOMIC DNA]</scope>
    <source>
        <strain evidence="2 3">NBRC 102662</strain>
    </source>
</reference>
<dbReference type="InterPro" id="IPR025324">
    <property type="entry name" value="DUF4230"/>
</dbReference>
<dbReference type="Pfam" id="PF14014">
    <property type="entry name" value="DUF4230"/>
    <property type="match status" value="1"/>
</dbReference>
<feature type="transmembrane region" description="Helical" evidence="1">
    <location>
        <begin position="6"/>
        <end position="26"/>
    </location>
</feature>
<gene>
    <name evidence="2" type="ORF">CRP01_03195</name>
</gene>
<dbReference type="AlphaFoldDB" id="A0A2D0NHR1"/>